<evidence type="ECO:0000313" key="2">
    <source>
        <dbReference type="EMBL" id="KFC18408.1"/>
    </source>
</evidence>
<dbReference type="AlphaFoldDB" id="A0A085B7G3"/>
<dbReference type="SMART" id="SM00287">
    <property type="entry name" value="SH3b"/>
    <property type="match status" value="1"/>
</dbReference>
<evidence type="ECO:0000313" key="3">
    <source>
        <dbReference type="Proteomes" id="UP000028623"/>
    </source>
</evidence>
<accession>A0A085B7G3</accession>
<evidence type="ECO:0000259" key="1">
    <source>
        <dbReference type="PROSITE" id="PS51781"/>
    </source>
</evidence>
<keyword evidence="3" id="KW-1185">Reference proteome</keyword>
<organism evidence="2 3">
    <name type="scientific">Epilithonimonas lactis</name>
    <dbReference type="NCBI Taxonomy" id="421072"/>
    <lineage>
        <taxon>Bacteria</taxon>
        <taxon>Pseudomonadati</taxon>
        <taxon>Bacteroidota</taxon>
        <taxon>Flavobacteriia</taxon>
        <taxon>Flavobacteriales</taxon>
        <taxon>Weeksellaceae</taxon>
        <taxon>Chryseobacterium group</taxon>
        <taxon>Epilithonimonas</taxon>
    </lineage>
</organism>
<dbReference type="RefSeq" id="WP_034978931.1">
    <property type="nucleotide sequence ID" value="NZ_FOFI01000006.1"/>
</dbReference>
<dbReference type="EMBL" id="JPLY01000007">
    <property type="protein sequence ID" value="KFC18408.1"/>
    <property type="molecule type" value="Genomic_DNA"/>
</dbReference>
<protein>
    <recommendedName>
        <fullName evidence="1">SH3b domain-containing protein</fullName>
    </recommendedName>
</protein>
<dbReference type="PROSITE" id="PS51781">
    <property type="entry name" value="SH3B"/>
    <property type="match status" value="1"/>
</dbReference>
<dbReference type="eggNOG" id="COG3103">
    <property type="taxonomic scope" value="Bacteria"/>
</dbReference>
<sequence length="410" mass="47718">MTGFNKRKENFLTRIAVENLPASIKMKYLFTFSLATTLSITSCNGQDDKKINSNVKDSLKNAPYSISKEGDGITFNYDTLSAEYIALANKSLINRSYKFPTDKTFETKIKDIFEFDITQYKNKIVVLNPSMFPNIAIKEKNFILIEDPDFDSKEKINTDLLFYYNNYLFNNDRIAYNYLKLNQSILLKDLVRLFGYNKDKELVKFAFDGFDFNNEISFHDLIFSYNTADKKFYIRKEIFDDIENIIFGGETEDLSYAKDGIGYNRVSNIIDKISENKMQYFQPEETIAYLYDKQLRIGITGSIEETLNKNSIYKKNLQKNNFYGFERLRDYAETIHQPSAEIVNKVMSFKIYDNDGFSNLRKEKTATSEIVQKIKSGESVDVLDNSGDWFLVKTKEGKEGYLHKSRIKSN</sequence>
<gene>
    <name evidence="2" type="ORF">IO89_18115</name>
</gene>
<name>A0A085B7G3_9FLAO</name>
<proteinExistence type="predicted"/>
<reference evidence="2 3" key="1">
    <citation type="submission" date="2014-07" db="EMBL/GenBank/DDBJ databases">
        <title>Epilithonimonas lactis LMG 22401 Genome.</title>
        <authorList>
            <person name="Pipes S.E."/>
            <person name="Stropko S.J."/>
        </authorList>
    </citation>
    <scope>NUCLEOTIDE SEQUENCE [LARGE SCALE GENOMIC DNA]</scope>
    <source>
        <strain evidence="2 3">LMG 24401</strain>
    </source>
</reference>
<feature type="domain" description="SH3b" evidence="1">
    <location>
        <begin position="345"/>
        <end position="410"/>
    </location>
</feature>
<dbReference type="Gene3D" id="2.30.30.40">
    <property type="entry name" value="SH3 Domains"/>
    <property type="match status" value="1"/>
</dbReference>
<dbReference type="Proteomes" id="UP000028623">
    <property type="component" value="Unassembled WGS sequence"/>
</dbReference>
<comment type="caution">
    <text evidence="2">The sequence shown here is derived from an EMBL/GenBank/DDBJ whole genome shotgun (WGS) entry which is preliminary data.</text>
</comment>
<dbReference type="STRING" id="421072.SAMN04488097_3679"/>
<dbReference type="Pfam" id="PF08239">
    <property type="entry name" value="SH3_3"/>
    <property type="match status" value="1"/>
</dbReference>
<dbReference type="InterPro" id="IPR003646">
    <property type="entry name" value="SH3-like_bac-type"/>
</dbReference>
<dbReference type="OrthoDB" id="7054664at2"/>